<accession>A0A9N9MN26</accession>
<evidence type="ECO:0000313" key="3">
    <source>
        <dbReference type="EMBL" id="CAG9768051.1"/>
    </source>
</evidence>
<evidence type="ECO:0000256" key="2">
    <source>
        <dbReference type="SAM" id="MobiDB-lite"/>
    </source>
</evidence>
<organism evidence="3 4">
    <name type="scientific">Ceutorhynchus assimilis</name>
    <name type="common">cabbage seed weevil</name>
    <dbReference type="NCBI Taxonomy" id="467358"/>
    <lineage>
        <taxon>Eukaryota</taxon>
        <taxon>Metazoa</taxon>
        <taxon>Ecdysozoa</taxon>
        <taxon>Arthropoda</taxon>
        <taxon>Hexapoda</taxon>
        <taxon>Insecta</taxon>
        <taxon>Pterygota</taxon>
        <taxon>Neoptera</taxon>
        <taxon>Endopterygota</taxon>
        <taxon>Coleoptera</taxon>
        <taxon>Polyphaga</taxon>
        <taxon>Cucujiformia</taxon>
        <taxon>Curculionidae</taxon>
        <taxon>Ceutorhynchinae</taxon>
        <taxon>Ceutorhynchus</taxon>
    </lineage>
</organism>
<evidence type="ECO:0000313" key="4">
    <source>
        <dbReference type="Proteomes" id="UP001152799"/>
    </source>
</evidence>
<evidence type="ECO:0008006" key="5">
    <source>
        <dbReference type="Google" id="ProtNLM"/>
    </source>
</evidence>
<feature type="coiled-coil region" evidence="1">
    <location>
        <begin position="360"/>
        <end position="394"/>
    </location>
</feature>
<feature type="region of interest" description="Disordered" evidence="2">
    <location>
        <begin position="457"/>
        <end position="525"/>
    </location>
</feature>
<dbReference type="AlphaFoldDB" id="A0A9N9MN26"/>
<feature type="coiled-coil region" evidence="1">
    <location>
        <begin position="253"/>
        <end position="309"/>
    </location>
</feature>
<proteinExistence type="predicted"/>
<evidence type="ECO:0000256" key="1">
    <source>
        <dbReference type="SAM" id="Coils"/>
    </source>
</evidence>
<feature type="coiled-coil region" evidence="1">
    <location>
        <begin position="87"/>
        <end position="213"/>
    </location>
</feature>
<keyword evidence="4" id="KW-1185">Reference proteome</keyword>
<sequence length="525" mass="61352">MDSPTPGDYNALLDLHKNLKQEYEEVKQDLHHVKRKQKVNEALIFEYRGEIEILQAEKSNGGLKYEKKISSLEEALNILRSSHSQTTSHLENDLAKKEEENETLKAELEILKQKIALLEENNDVSLKLNEPDIVAENEILRENLEKLQDDYEMILSRHHEMDEKLIEYREEICELKESLNTKREELLEKTLLIDQLNDDLFIINSELESLKNKPLQKESKGNSLFAEVDDRRVHLQKTVNDMKSSYIYLKHEHSKHEQIIAHLRKENAELQDLWKKDLEEIQEDRDGIIHSLNDRIQILEEINKRQTRQLEEDLTPPSDDLCAEYMFYQDMIESKNEEIRKLGKKLSDRTITEHMLSASVAQAHKKIQLMRLNIMELEQQIERNKEEELLTRENQMYTRLTMYEEELGGKSKEEDESLEEVSDLKSCLKSVENKLRLSPQNLLEDASTDTSINTSEDFVKADSSPSKIKQHQNSNAENKENRTSNITKRKGVQFSQGVVSPALNPSRRRSTQIHIVENNDLDTTD</sequence>
<reference evidence="3" key="1">
    <citation type="submission" date="2022-01" db="EMBL/GenBank/DDBJ databases">
        <authorList>
            <person name="King R."/>
        </authorList>
    </citation>
    <scope>NUCLEOTIDE SEQUENCE</scope>
</reference>
<feature type="coiled-coil region" evidence="1">
    <location>
        <begin position="9"/>
        <end position="36"/>
    </location>
</feature>
<name>A0A9N9MN26_9CUCU</name>
<gene>
    <name evidence="3" type="ORF">CEUTPL_LOCUS8602</name>
</gene>
<feature type="compositionally biased region" description="Polar residues" evidence="2">
    <location>
        <begin position="463"/>
        <end position="476"/>
    </location>
</feature>
<protein>
    <recommendedName>
        <fullName evidence="5">Protein Spindly</fullName>
    </recommendedName>
</protein>
<dbReference type="Proteomes" id="UP001152799">
    <property type="component" value="Chromosome 4"/>
</dbReference>
<keyword evidence="1" id="KW-0175">Coiled coil</keyword>
<dbReference type="OrthoDB" id="2121607at2759"/>
<dbReference type="EMBL" id="OU892280">
    <property type="protein sequence ID" value="CAG9768051.1"/>
    <property type="molecule type" value="Genomic_DNA"/>
</dbReference>